<dbReference type="EMBL" id="OIVN01000044">
    <property type="protein sequence ID" value="SPC73162.1"/>
    <property type="molecule type" value="Genomic_DNA"/>
</dbReference>
<dbReference type="PANTHER" id="PTHR33223:SF6">
    <property type="entry name" value="CCHC-TYPE DOMAIN-CONTAINING PROTEIN"/>
    <property type="match status" value="1"/>
</dbReference>
<dbReference type="InterPro" id="IPR021109">
    <property type="entry name" value="Peptidase_aspartic_dom_sf"/>
</dbReference>
<reference evidence="3" key="1">
    <citation type="submission" date="2018-02" db="EMBL/GenBank/DDBJ databases">
        <authorList>
            <person name="Cohen D.B."/>
            <person name="Kent A.D."/>
        </authorList>
    </citation>
    <scope>NUCLEOTIDE SEQUENCE</scope>
</reference>
<evidence type="ECO:0000256" key="1">
    <source>
        <dbReference type="SAM" id="MobiDB-lite"/>
    </source>
</evidence>
<dbReference type="Gene3D" id="2.40.50.40">
    <property type="match status" value="1"/>
</dbReference>
<dbReference type="Pfam" id="PF13650">
    <property type="entry name" value="Asp_protease_2"/>
    <property type="match status" value="1"/>
</dbReference>
<dbReference type="Gene3D" id="2.40.70.10">
    <property type="entry name" value="Acid Proteases"/>
    <property type="match status" value="1"/>
</dbReference>
<dbReference type="Pfam" id="PF00385">
    <property type="entry name" value="Chromo"/>
    <property type="match status" value="1"/>
</dbReference>
<feature type="region of interest" description="Disordered" evidence="1">
    <location>
        <begin position="1"/>
        <end position="37"/>
    </location>
</feature>
<feature type="compositionally biased region" description="Basic and acidic residues" evidence="1">
    <location>
        <begin position="1"/>
        <end position="10"/>
    </location>
</feature>
<organism evidence="3">
    <name type="scientific">Fagus sylvatica</name>
    <name type="common">Beechnut</name>
    <dbReference type="NCBI Taxonomy" id="28930"/>
    <lineage>
        <taxon>Eukaryota</taxon>
        <taxon>Viridiplantae</taxon>
        <taxon>Streptophyta</taxon>
        <taxon>Embryophyta</taxon>
        <taxon>Tracheophyta</taxon>
        <taxon>Spermatophyta</taxon>
        <taxon>Magnoliopsida</taxon>
        <taxon>eudicotyledons</taxon>
        <taxon>Gunneridae</taxon>
        <taxon>Pentapetalae</taxon>
        <taxon>rosids</taxon>
        <taxon>fabids</taxon>
        <taxon>Fagales</taxon>
        <taxon>Fagaceae</taxon>
        <taxon>Fagus</taxon>
    </lineage>
</organism>
<evidence type="ECO:0000313" key="3">
    <source>
        <dbReference type="EMBL" id="SPC73162.1"/>
    </source>
</evidence>
<evidence type="ECO:0000259" key="2">
    <source>
        <dbReference type="PROSITE" id="PS50013"/>
    </source>
</evidence>
<proteinExistence type="predicted"/>
<dbReference type="SUPFAM" id="SSF54160">
    <property type="entry name" value="Chromo domain-like"/>
    <property type="match status" value="1"/>
</dbReference>
<dbReference type="Pfam" id="PF03732">
    <property type="entry name" value="Retrotrans_gag"/>
    <property type="match status" value="1"/>
</dbReference>
<feature type="domain" description="Chromo" evidence="2">
    <location>
        <begin position="298"/>
        <end position="335"/>
    </location>
</feature>
<dbReference type="CDD" id="cd00303">
    <property type="entry name" value="retropepsin_like"/>
    <property type="match status" value="1"/>
</dbReference>
<dbReference type="InterPro" id="IPR016197">
    <property type="entry name" value="Chromo-like_dom_sf"/>
</dbReference>
<dbReference type="InterPro" id="IPR000953">
    <property type="entry name" value="Chromo/chromo_shadow_dom"/>
</dbReference>
<sequence length="335" mass="37706">MSTNHEEGESSHGSGRRYNRGGHLDGSHTNGSNQSYAPRVKLDFPKFNGGEDPTSWLCRAEQFFRFHETPPVDQVALASFHLEGEAQLWYQLLQQETEIVTWEIFRNGLLARYGPTQFYDYFGELTKLQQVGSVKEYQAKFEHLLAKVGYLPPTRQVSCFACMEETDGDLEMEIEPLEDHELLEISLHAMSGHSAPDTMKVAGQIYSLSTTVLLDSGSSHNFVSESLATLSGLRPSQSQKVRVTVASGEKLTSKGVYQIDSRIHPVFHVSQLKEKLGTHISAQPQLPLIIEGHEGLWVQPQAVLDTRIRRSKTEVLVHWQGLPPSEATWEDLHHM</sequence>
<name>A0A2N9EEH4_FAGSY</name>
<protein>
    <recommendedName>
        <fullName evidence="2">Chromo domain-containing protein</fullName>
    </recommendedName>
</protein>
<dbReference type="AlphaFoldDB" id="A0A2N9EEH4"/>
<dbReference type="InterPro" id="IPR023780">
    <property type="entry name" value="Chromo_domain"/>
</dbReference>
<accession>A0A2N9EEH4</accession>
<dbReference type="PROSITE" id="PS50013">
    <property type="entry name" value="CHROMO_2"/>
    <property type="match status" value="1"/>
</dbReference>
<feature type="compositionally biased region" description="Polar residues" evidence="1">
    <location>
        <begin position="27"/>
        <end position="36"/>
    </location>
</feature>
<dbReference type="InterPro" id="IPR005162">
    <property type="entry name" value="Retrotrans_gag_dom"/>
</dbReference>
<dbReference type="PANTHER" id="PTHR33223">
    <property type="entry name" value="CCHC-TYPE DOMAIN-CONTAINING PROTEIN"/>
    <property type="match status" value="1"/>
</dbReference>
<gene>
    <name evidence="3" type="ORF">FSB_LOCUS1044</name>
</gene>